<gene>
    <name evidence="1" type="ORF">HUO14_12690</name>
</gene>
<evidence type="ECO:0000313" key="1">
    <source>
        <dbReference type="EMBL" id="NVD28750.1"/>
    </source>
</evidence>
<reference evidence="1 2" key="1">
    <citation type="submission" date="2020-06" db="EMBL/GenBank/DDBJ databases">
        <authorList>
            <person name="Kim S.-J."/>
            <person name="Park S.-J."/>
        </authorList>
    </citation>
    <scope>NUCLEOTIDE SEQUENCE [LARGE SCALE GENOMIC DNA]</scope>
    <source>
        <strain evidence="1 2">SW-151</strain>
    </source>
</reference>
<name>A0ABX2N4V4_9SPHN</name>
<protein>
    <submittedName>
        <fullName evidence="1">Uncharacterized protein</fullName>
    </submittedName>
</protein>
<keyword evidence="2" id="KW-1185">Reference proteome</keyword>
<proteinExistence type="predicted"/>
<evidence type="ECO:0000313" key="2">
    <source>
        <dbReference type="Proteomes" id="UP000652427"/>
    </source>
</evidence>
<comment type="caution">
    <text evidence="1">The sequence shown here is derived from an EMBL/GenBank/DDBJ whole genome shotgun (WGS) entry which is preliminary data.</text>
</comment>
<accession>A0ABX2N4V4</accession>
<dbReference type="EMBL" id="JABWMH010000003">
    <property type="protein sequence ID" value="NVD28750.1"/>
    <property type="molecule type" value="Genomic_DNA"/>
</dbReference>
<organism evidence="1 2">
    <name type="scientific">Parasphingorhabdus flavimaris</name>
    <dbReference type="NCBI Taxonomy" id="266812"/>
    <lineage>
        <taxon>Bacteria</taxon>
        <taxon>Pseudomonadati</taxon>
        <taxon>Pseudomonadota</taxon>
        <taxon>Alphaproteobacteria</taxon>
        <taxon>Sphingomonadales</taxon>
        <taxon>Sphingomonadaceae</taxon>
        <taxon>Parasphingorhabdus</taxon>
    </lineage>
</organism>
<dbReference type="Proteomes" id="UP000652427">
    <property type="component" value="Unassembled WGS sequence"/>
</dbReference>
<dbReference type="RefSeq" id="WP_100092291.1">
    <property type="nucleotide sequence ID" value="NZ_JABWMH010000003.1"/>
</dbReference>
<sequence>MTNHICLQTYLSYPLAQWVRSEADDHGECVSVFIRDLVMAAYIAQDEGNSDALKGLDKAREIVFSSVALDAILTAHPDSSLRQKTHDAYARRLQRLGLAPASSNGGRDEA</sequence>